<dbReference type="GO" id="GO:0016020">
    <property type="term" value="C:membrane"/>
    <property type="evidence" value="ECO:0007669"/>
    <property type="project" value="UniProtKB-SubCell"/>
</dbReference>
<keyword evidence="11" id="KW-0378">Hydrolase</keyword>
<evidence type="ECO:0000256" key="2">
    <source>
        <dbReference type="ARBA" id="ARBA00008804"/>
    </source>
</evidence>
<dbReference type="InterPro" id="IPR059000">
    <property type="entry name" value="ATPase_P-type_domA"/>
</dbReference>
<evidence type="ECO:0000259" key="10">
    <source>
        <dbReference type="Pfam" id="PF00122"/>
    </source>
</evidence>
<dbReference type="GO" id="GO:0016787">
    <property type="term" value="F:hydrolase activity"/>
    <property type="evidence" value="ECO:0007669"/>
    <property type="project" value="UniProtKB-KW"/>
</dbReference>
<dbReference type="FunFam" id="2.70.150.10:FF:000042">
    <property type="entry name" value="Plasma membrane ATPase"/>
    <property type="match status" value="1"/>
</dbReference>
<accession>T1CJH7</accession>
<keyword evidence="4" id="KW-0812">Transmembrane</keyword>
<evidence type="ECO:0000256" key="7">
    <source>
        <dbReference type="ARBA" id="ARBA00022967"/>
    </source>
</evidence>
<evidence type="ECO:0000256" key="8">
    <source>
        <dbReference type="ARBA" id="ARBA00022989"/>
    </source>
</evidence>
<evidence type="ECO:0000256" key="4">
    <source>
        <dbReference type="ARBA" id="ARBA00022692"/>
    </source>
</evidence>
<keyword evidence="9" id="KW-0472">Membrane</keyword>
<evidence type="ECO:0000256" key="1">
    <source>
        <dbReference type="ARBA" id="ARBA00004141"/>
    </source>
</evidence>
<dbReference type="PANTHER" id="PTHR42861">
    <property type="entry name" value="CALCIUM-TRANSPORTING ATPASE"/>
    <property type="match status" value="1"/>
</dbReference>
<keyword evidence="6" id="KW-0067">ATP-binding</keyword>
<dbReference type="Pfam" id="PF00122">
    <property type="entry name" value="E1-E2_ATPase"/>
    <property type="match status" value="1"/>
</dbReference>
<keyword evidence="8" id="KW-1133">Transmembrane helix</keyword>
<feature type="domain" description="P-type ATPase A" evidence="10">
    <location>
        <begin position="1"/>
        <end position="85"/>
    </location>
</feature>
<dbReference type="AlphaFoldDB" id="T1CJH7"/>
<keyword evidence="5" id="KW-0547">Nucleotide-binding</keyword>
<reference evidence="11" key="2">
    <citation type="journal article" date="2014" name="ISME J.">
        <title>Microbial stratification in low pH oxic and suboxic macroscopic growths along an acid mine drainage.</title>
        <authorList>
            <person name="Mendez-Garcia C."/>
            <person name="Mesa V."/>
            <person name="Sprenger R.R."/>
            <person name="Richter M."/>
            <person name="Diez M.S."/>
            <person name="Solano J."/>
            <person name="Bargiela R."/>
            <person name="Golyshina O.V."/>
            <person name="Manteca A."/>
            <person name="Ramos J.L."/>
            <person name="Gallego J.R."/>
            <person name="Llorente I."/>
            <person name="Martins Dos Santos V.A."/>
            <person name="Jensen O.N."/>
            <person name="Pelaez A.I."/>
            <person name="Sanchez J."/>
            <person name="Ferrer M."/>
        </authorList>
    </citation>
    <scope>NUCLEOTIDE SEQUENCE</scope>
</reference>
<keyword evidence="7" id="KW-1278">Translocase</keyword>
<sequence>RDGQWKVLAAEQVVPGDIVHVRAGDIVPADLALFDGAVSLDQAALTGESLPVDAGSGKPAWTGSIVRQGEASGTITATGARTFLAAPRSWCASRTRPATCSAPSSPSSNGW</sequence>
<comment type="subcellular location">
    <subcellularLocation>
        <location evidence="1">Membrane</location>
        <topology evidence="1">Multi-pass membrane protein</topology>
    </subcellularLocation>
</comment>
<protein>
    <submittedName>
        <fullName evidence="11">ATPase, P-type, ATPase-associated region domain protein</fullName>
        <ecNumber evidence="11">3.6.3.-</ecNumber>
    </submittedName>
</protein>
<comment type="similarity">
    <text evidence="2">Belongs to the cation transport ATPase (P-type) (TC 3.A.3) family. Type IIIA subfamily.</text>
</comment>
<comment type="caution">
    <text evidence="11">The sequence shown here is derived from an EMBL/GenBank/DDBJ whole genome shotgun (WGS) entry which is preliminary data.</text>
</comment>
<evidence type="ECO:0000256" key="3">
    <source>
        <dbReference type="ARBA" id="ARBA00022553"/>
    </source>
</evidence>
<dbReference type="GO" id="GO:0005524">
    <property type="term" value="F:ATP binding"/>
    <property type="evidence" value="ECO:0007669"/>
    <property type="project" value="UniProtKB-KW"/>
</dbReference>
<gene>
    <name evidence="11" type="ORF">B1A_07880</name>
</gene>
<evidence type="ECO:0000256" key="9">
    <source>
        <dbReference type="ARBA" id="ARBA00023136"/>
    </source>
</evidence>
<name>T1CJH7_9ZZZZ</name>
<dbReference type="EC" id="3.6.3.-" evidence="11"/>
<proteinExistence type="inferred from homology"/>
<evidence type="ECO:0000256" key="5">
    <source>
        <dbReference type="ARBA" id="ARBA00022741"/>
    </source>
</evidence>
<organism evidence="11">
    <name type="scientific">mine drainage metagenome</name>
    <dbReference type="NCBI Taxonomy" id="410659"/>
    <lineage>
        <taxon>unclassified sequences</taxon>
        <taxon>metagenomes</taxon>
        <taxon>ecological metagenomes</taxon>
    </lineage>
</organism>
<dbReference type="SUPFAM" id="SSF81653">
    <property type="entry name" value="Calcium ATPase, transduction domain A"/>
    <property type="match status" value="1"/>
</dbReference>
<dbReference type="InterPro" id="IPR008250">
    <property type="entry name" value="ATPase_P-typ_transduc_dom_A_sf"/>
</dbReference>
<evidence type="ECO:0000256" key="6">
    <source>
        <dbReference type="ARBA" id="ARBA00022840"/>
    </source>
</evidence>
<evidence type="ECO:0000313" key="11">
    <source>
        <dbReference type="EMBL" id="EQD67004.1"/>
    </source>
</evidence>
<dbReference type="Gene3D" id="2.70.150.10">
    <property type="entry name" value="Calcium-transporting ATPase, cytoplasmic transduction domain A"/>
    <property type="match status" value="1"/>
</dbReference>
<feature type="non-terminal residue" evidence="11">
    <location>
        <position position="1"/>
    </location>
</feature>
<reference evidence="11" key="1">
    <citation type="submission" date="2013-08" db="EMBL/GenBank/DDBJ databases">
        <authorList>
            <person name="Mendez C."/>
            <person name="Richter M."/>
            <person name="Ferrer M."/>
            <person name="Sanchez J."/>
        </authorList>
    </citation>
    <scope>NUCLEOTIDE SEQUENCE</scope>
</reference>
<dbReference type="EMBL" id="AUZX01005644">
    <property type="protein sequence ID" value="EQD67004.1"/>
    <property type="molecule type" value="Genomic_DNA"/>
</dbReference>
<keyword evidence="3" id="KW-0597">Phosphoprotein</keyword>